<proteinExistence type="predicted"/>
<evidence type="ECO:0000313" key="3">
    <source>
        <dbReference type="Proteomes" id="UP001168528"/>
    </source>
</evidence>
<organism evidence="2 3">
    <name type="scientific">Rhodocytophaga aerolata</name>
    <dbReference type="NCBI Taxonomy" id="455078"/>
    <lineage>
        <taxon>Bacteria</taxon>
        <taxon>Pseudomonadati</taxon>
        <taxon>Bacteroidota</taxon>
        <taxon>Cytophagia</taxon>
        <taxon>Cytophagales</taxon>
        <taxon>Rhodocytophagaceae</taxon>
        <taxon>Rhodocytophaga</taxon>
    </lineage>
</organism>
<dbReference type="RefSeq" id="WP_302036475.1">
    <property type="nucleotide sequence ID" value="NZ_JAUKPO010000002.1"/>
</dbReference>
<dbReference type="EMBL" id="JAUKPO010000002">
    <property type="protein sequence ID" value="MDO1445674.1"/>
    <property type="molecule type" value="Genomic_DNA"/>
</dbReference>
<protein>
    <submittedName>
        <fullName evidence="2">DUF4112 domain-containing protein</fullName>
    </submittedName>
</protein>
<dbReference type="Pfam" id="PF13430">
    <property type="entry name" value="DUF4112"/>
    <property type="match status" value="1"/>
</dbReference>
<dbReference type="InterPro" id="IPR025187">
    <property type="entry name" value="DUF4112"/>
</dbReference>
<reference evidence="2" key="1">
    <citation type="submission" date="2023-07" db="EMBL/GenBank/DDBJ databases">
        <title>The genome sequence of Rhodocytophaga aerolata KACC 12507.</title>
        <authorList>
            <person name="Zhang X."/>
        </authorList>
    </citation>
    <scope>NUCLEOTIDE SEQUENCE</scope>
    <source>
        <strain evidence="2">KACC 12507</strain>
    </source>
</reference>
<name>A0ABT8R2S7_9BACT</name>
<dbReference type="Proteomes" id="UP001168528">
    <property type="component" value="Unassembled WGS sequence"/>
</dbReference>
<keyword evidence="1" id="KW-0812">Transmembrane</keyword>
<feature type="transmembrane region" description="Helical" evidence="1">
    <location>
        <begin position="103"/>
        <end position="123"/>
    </location>
</feature>
<dbReference type="PANTHER" id="PTHR35519">
    <property type="entry name" value="MEMBRANE PROTEINS"/>
    <property type="match status" value="1"/>
</dbReference>
<sequence>MANAGKYSINNPAVPHAAQPGISYGHSGAMQPQVPLRDIHELKWIERVINVMDNRFRIPGTNIRFGLDPIIGLFPIVGEAVTFSISSILILSMVKYGVSRKVIIKMIGNVMIDAAVGSIPLIGDLFDVAYKANYRNYKLLKEHQLEGKHSGSGTGLLIGVGLVLLVLLGVVVFVLWKLIDWFIGLF</sequence>
<feature type="transmembrane region" description="Helical" evidence="1">
    <location>
        <begin position="70"/>
        <end position="91"/>
    </location>
</feature>
<accession>A0ABT8R2S7</accession>
<keyword evidence="3" id="KW-1185">Reference proteome</keyword>
<dbReference type="PANTHER" id="PTHR35519:SF2">
    <property type="entry name" value="PH DOMAIN PROTEIN"/>
    <property type="match status" value="1"/>
</dbReference>
<keyword evidence="1" id="KW-1133">Transmembrane helix</keyword>
<evidence type="ECO:0000256" key="1">
    <source>
        <dbReference type="SAM" id="Phobius"/>
    </source>
</evidence>
<comment type="caution">
    <text evidence="2">The sequence shown here is derived from an EMBL/GenBank/DDBJ whole genome shotgun (WGS) entry which is preliminary data.</text>
</comment>
<evidence type="ECO:0000313" key="2">
    <source>
        <dbReference type="EMBL" id="MDO1445674.1"/>
    </source>
</evidence>
<keyword evidence="1" id="KW-0472">Membrane</keyword>
<feature type="transmembrane region" description="Helical" evidence="1">
    <location>
        <begin position="155"/>
        <end position="176"/>
    </location>
</feature>
<gene>
    <name evidence="2" type="ORF">Q0590_05405</name>
</gene>